<dbReference type="GO" id="GO:0005829">
    <property type="term" value="C:cytosol"/>
    <property type="evidence" value="ECO:0007669"/>
    <property type="project" value="TreeGrafter"/>
</dbReference>
<keyword evidence="6" id="KW-0418">Kinase</keyword>
<dbReference type="GO" id="GO:0005524">
    <property type="term" value="F:ATP binding"/>
    <property type="evidence" value="ECO:0007669"/>
    <property type="project" value="UniProtKB-KW"/>
</dbReference>
<evidence type="ECO:0000256" key="5">
    <source>
        <dbReference type="ARBA" id="ARBA00022741"/>
    </source>
</evidence>
<dbReference type="EC" id="2.7.2.3" evidence="3"/>
<organism evidence="8">
    <name type="scientific">marine metagenome</name>
    <dbReference type="NCBI Taxonomy" id="408172"/>
    <lineage>
        <taxon>unclassified sequences</taxon>
        <taxon>metagenomes</taxon>
        <taxon>ecological metagenomes</taxon>
    </lineage>
</organism>
<dbReference type="GO" id="GO:0004618">
    <property type="term" value="F:phosphoglycerate kinase activity"/>
    <property type="evidence" value="ECO:0007669"/>
    <property type="project" value="UniProtKB-EC"/>
</dbReference>
<keyword evidence="5" id="KW-0547">Nucleotide-binding</keyword>
<feature type="non-terminal residue" evidence="8">
    <location>
        <position position="298"/>
    </location>
</feature>
<dbReference type="InterPro" id="IPR001576">
    <property type="entry name" value="Phosphoglycerate_kinase"/>
</dbReference>
<feature type="non-terminal residue" evidence="8">
    <location>
        <position position="1"/>
    </location>
</feature>
<dbReference type="PANTHER" id="PTHR11406:SF23">
    <property type="entry name" value="PHOSPHOGLYCERATE KINASE 1, CHLOROPLASTIC-RELATED"/>
    <property type="match status" value="1"/>
</dbReference>
<keyword evidence="4" id="KW-0808">Transferase</keyword>
<evidence type="ECO:0000256" key="2">
    <source>
        <dbReference type="ARBA" id="ARBA00008982"/>
    </source>
</evidence>
<protein>
    <recommendedName>
        <fullName evidence="3">phosphoglycerate kinase</fullName>
        <ecNumber evidence="3">2.7.2.3</ecNumber>
    </recommendedName>
</protein>
<proteinExistence type="inferred from homology"/>
<dbReference type="PANTHER" id="PTHR11406">
    <property type="entry name" value="PHOSPHOGLYCERATE KINASE"/>
    <property type="match status" value="1"/>
</dbReference>
<evidence type="ECO:0000256" key="1">
    <source>
        <dbReference type="ARBA" id="ARBA00000642"/>
    </source>
</evidence>
<evidence type="ECO:0000256" key="6">
    <source>
        <dbReference type="ARBA" id="ARBA00022777"/>
    </source>
</evidence>
<dbReference type="InterPro" id="IPR015824">
    <property type="entry name" value="Phosphoglycerate_kinase_N"/>
</dbReference>
<comment type="catalytic activity">
    <reaction evidence="1">
        <text>(2R)-3-phosphoglycerate + ATP = (2R)-3-phospho-glyceroyl phosphate + ADP</text>
        <dbReference type="Rhea" id="RHEA:14801"/>
        <dbReference type="ChEBI" id="CHEBI:30616"/>
        <dbReference type="ChEBI" id="CHEBI:57604"/>
        <dbReference type="ChEBI" id="CHEBI:58272"/>
        <dbReference type="ChEBI" id="CHEBI:456216"/>
        <dbReference type="EC" id="2.7.2.3"/>
    </reaction>
</comment>
<dbReference type="SUPFAM" id="SSF53748">
    <property type="entry name" value="Phosphoglycerate kinase"/>
    <property type="match status" value="1"/>
</dbReference>
<evidence type="ECO:0000256" key="4">
    <source>
        <dbReference type="ARBA" id="ARBA00022679"/>
    </source>
</evidence>
<dbReference type="Gene3D" id="3.40.50.1260">
    <property type="entry name" value="Phosphoglycerate kinase, N-terminal domain"/>
    <property type="match status" value="2"/>
</dbReference>
<gene>
    <name evidence="8" type="ORF">METZ01_LOCUS365227</name>
</gene>
<name>A0A382SRE8_9ZZZZ</name>
<dbReference type="PROSITE" id="PS00111">
    <property type="entry name" value="PGLYCERATE_KINASE"/>
    <property type="match status" value="1"/>
</dbReference>
<dbReference type="AlphaFoldDB" id="A0A382SRE8"/>
<dbReference type="Pfam" id="PF00162">
    <property type="entry name" value="PGK"/>
    <property type="match status" value="1"/>
</dbReference>
<dbReference type="GO" id="GO:0006094">
    <property type="term" value="P:gluconeogenesis"/>
    <property type="evidence" value="ECO:0007669"/>
    <property type="project" value="TreeGrafter"/>
</dbReference>
<evidence type="ECO:0000256" key="7">
    <source>
        <dbReference type="ARBA" id="ARBA00022840"/>
    </source>
</evidence>
<dbReference type="GO" id="GO:0006096">
    <property type="term" value="P:glycolytic process"/>
    <property type="evidence" value="ECO:0007669"/>
    <property type="project" value="InterPro"/>
</dbReference>
<dbReference type="FunFam" id="3.40.50.1260:FF:000006">
    <property type="entry name" value="Phosphoglycerate kinase"/>
    <property type="match status" value="1"/>
</dbReference>
<keyword evidence="7" id="KW-0067">ATP-binding</keyword>
<dbReference type="InterPro" id="IPR015911">
    <property type="entry name" value="Phosphoglycerate_kinase_CS"/>
</dbReference>
<sequence length="298" mass="32036">VLPKKSVKNIEVTGKTVLLRVDFNVPFKPNTTEIADDSRIRASLPTIQYLLAMNCRIVVCSHLGRPNGDIVENLRMAPVATRLSKLLNSGVTTVTDCIGPEVEAAVTSLPPRGILLLENLRFHLGEESNDPEFSEGLSKLGQIFVNDAFGVAHRAHASTVGLMCHLPGVAGLLMATEMDNLDHTLSNPKRPFAAILGGAKVSDKLAALSNLAKIVDKLIVGGGMAATFLKAKGYDVGESEVEEEMVSSACDIINRSQHQGLNLLLPTDVIVAKDFDEHSIPIITDVACIPKNTRIMDI</sequence>
<dbReference type="GO" id="GO:0043531">
    <property type="term" value="F:ADP binding"/>
    <property type="evidence" value="ECO:0007669"/>
    <property type="project" value="TreeGrafter"/>
</dbReference>
<comment type="similarity">
    <text evidence="2">Belongs to the phosphoglycerate kinase family.</text>
</comment>
<dbReference type="EMBL" id="UINC01130963">
    <property type="protein sequence ID" value="SVD12373.1"/>
    <property type="molecule type" value="Genomic_DNA"/>
</dbReference>
<reference evidence="8" key="1">
    <citation type="submission" date="2018-05" db="EMBL/GenBank/DDBJ databases">
        <authorList>
            <person name="Lanie J.A."/>
            <person name="Ng W.-L."/>
            <person name="Kazmierczak K.M."/>
            <person name="Andrzejewski T.M."/>
            <person name="Davidsen T.M."/>
            <person name="Wayne K.J."/>
            <person name="Tettelin H."/>
            <person name="Glass J.I."/>
            <person name="Rusch D."/>
            <person name="Podicherti R."/>
            <person name="Tsui H.-C.T."/>
            <person name="Winkler M.E."/>
        </authorList>
    </citation>
    <scope>NUCLEOTIDE SEQUENCE</scope>
</reference>
<dbReference type="PRINTS" id="PR00477">
    <property type="entry name" value="PHGLYCKINASE"/>
</dbReference>
<dbReference type="InterPro" id="IPR036043">
    <property type="entry name" value="Phosphoglycerate_kinase_sf"/>
</dbReference>
<accession>A0A382SRE8</accession>
<evidence type="ECO:0000256" key="3">
    <source>
        <dbReference type="ARBA" id="ARBA00013061"/>
    </source>
</evidence>
<evidence type="ECO:0000313" key="8">
    <source>
        <dbReference type="EMBL" id="SVD12373.1"/>
    </source>
</evidence>